<evidence type="ECO:0000256" key="1">
    <source>
        <dbReference type="SAM" id="MobiDB-lite"/>
    </source>
</evidence>
<keyword evidence="2" id="KW-0472">Membrane</keyword>
<feature type="compositionally biased region" description="Low complexity" evidence="1">
    <location>
        <begin position="388"/>
        <end position="397"/>
    </location>
</feature>
<dbReference type="Proteomes" id="UP000199392">
    <property type="component" value="Unassembled WGS sequence"/>
</dbReference>
<dbReference type="OrthoDB" id="9794540at2"/>
<feature type="region of interest" description="Disordered" evidence="1">
    <location>
        <begin position="382"/>
        <end position="404"/>
    </location>
</feature>
<protein>
    <recommendedName>
        <fullName evidence="5">Biopolymer transporter ExbB</fullName>
    </recommendedName>
</protein>
<keyword evidence="4" id="KW-1185">Reference proteome</keyword>
<evidence type="ECO:0008006" key="5">
    <source>
        <dbReference type="Google" id="ProtNLM"/>
    </source>
</evidence>
<accession>A0A1I6V7D0</accession>
<keyword evidence="2" id="KW-1133">Transmembrane helix</keyword>
<gene>
    <name evidence="3" type="ORF">SAMN04488050_11038</name>
</gene>
<name>A0A1I6V7D0_9RHOB</name>
<feature type="transmembrane region" description="Helical" evidence="2">
    <location>
        <begin position="191"/>
        <end position="217"/>
    </location>
</feature>
<dbReference type="RefSeq" id="WP_092427910.1">
    <property type="nucleotide sequence ID" value="NZ_FNCL01000010.1"/>
</dbReference>
<keyword evidence="2" id="KW-0812">Transmembrane</keyword>
<feature type="transmembrane region" description="Helical" evidence="2">
    <location>
        <begin position="137"/>
        <end position="162"/>
    </location>
</feature>
<dbReference type="AlphaFoldDB" id="A0A1I6V7D0"/>
<organism evidence="3 4">
    <name type="scientific">Alloyangia pacifica</name>
    <dbReference type="NCBI Taxonomy" id="311180"/>
    <lineage>
        <taxon>Bacteria</taxon>
        <taxon>Pseudomonadati</taxon>
        <taxon>Pseudomonadota</taxon>
        <taxon>Alphaproteobacteria</taxon>
        <taxon>Rhodobacterales</taxon>
        <taxon>Roseobacteraceae</taxon>
        <taxon>Alloyangia</taxon>
    </lineage>
</organism>
<proteinExistence type="predicted"/>
<evidence type="ECO:0000313" key="4">
    <source>
        <dbReference type="Proteomes" id="UP000199392"/>
    </source>
</evidence>
<evidence type="ECO:0000256" key="2">
    <source>
        <dbReference type="SAM" id="Phobius"/>
    </source>
</evidence>
<feature type="transmembrane region" description="Helical" evidence="2">
    <location>
        <begin position="53"/>
        <end position="73"/>
    </location>
</feature>
<sequence length="404" mass="43969">MDRRDLEAEAHFSQPIRQILLMLAVLGLCGAGAVLVLPRVLPVFQSNPYLNGFILFVFVLGVLACFLQVAQLITSVRWIEGFASGRDAGARAPRLLAPLAALLRRHDKRLQITTTSTRSILDSVATRIDEAREITRYIVSLLIFLGLLGTFYGLATTVPALVDTIRSLVPEEGESGVQTFSRLMSGLEGQLGGMGVAFASSLLGLAGSLIVGLLELFAGHGQNRFYRELEEWLSSITKLSFSSGEGEGSGDEALIGMVLDQMTEQMERMSALYAESEQGRMEIEGRLGQLADSIERMTERLEATAPSNNSLARIAEGQERLIEVLESRESAEGLDAESRMRLRSIDVQMLRLLEEVAAGRQESMAELRTDLATLTRVLGQIARPQPPQVRAVRPGPARSGGSEG</sequence>
<feature type="transmembrane region" description="Helical" evidence="2">
    <location>
        <begin position="20"/>
        <end position="41"/>
    </location>
</feature>
<dbReference type="CDD" id="cd06225">
    <property type="entry name" value="HAMP"/>
    <property type="match status" value="1"/>
</dbReference>
<reference evidence="4" key="1">
    <citation type="submission" date="2016-10" db="EMBL/GenBank/DDBJ databases">
        <authorList>
            <person name="Varghese N."/>
            <person name="Submissions S."/>
        </authorList>
    </citation>
    <scope>NUCLEOTIDE SEQUENCE [LARGE SCALE GENOMIC DNA]</scope>
    <source>
        <strain evidence="4">DSM 26894</strain>
    </source>
</reference>
<dbReference type="EMBL" id="FOZW01000010">
    <property type="protein sequence ID" value="SFT09688.1"/>
    <property type="molecule type" value="Genomic_DNA"/>
</dbReference>
<dbReference type="STRING" id="311180.SAMN04488050_11038"/>
<evidence type="ECO:0000313" key="3">
    <source>
        <dbReference type="EMBL" id="SFT09688.1"/>
    </source>
</evidence>